<evidence type="ECO:0000313" key="2">
    <source>
        <dbReference type="Proteomes" id="UP000000787"/>
    </source>
</evidence>
<organism evidence="1 2">
    <name type="scientific">Herpetosiphon aurantiacus (strain ATCC 23779 / DSM 785 / 114-95)</name>
    <dbReference type="NCBI Taxonomy" id="316274"/>
    <lineage>
        <taxon>Bacteria</taxon>
        <taxon>Bacillati</taxon>
        <taxon>Chloroflexota</taxon>
        <taxon>Chloroflexia</taxon>
        <taxon>Herpetosiphonales</taxon>
        <taxon>Herpetosiphonaceae</taxon>
        <taxon>Herpetosiphon</taxon>
    </lineage>
</organism>
<dbReference type="HOGENOM" id="CLU_2273490_0_0_0"/>
<dbReference type="STRING" id="316274.Haur_2222"/>
<protein>
    <submittedName>
        <fullName evidence="1">Uncharacterized protein</fullName>
    </submittedName>
</protein>
<dbReference type="Proteomes" id="UP000000787">
    <property type="component" value="Chromosome"/>
</dbReference>
<sequence length="102" mass="11888">MTISIDIEFIMIPAHLGGRTHPLFETMWINFRWQRYPAWLWSIRIMNLEYDPATRIGYAQQCALIVEEPCTESWLQPGQLLELCEGPTVVAIGKIVEPRERT</sequence>
<name>A9AX54_HERA2</name>
<proteinExistence type="predicted"/>
<dbReference type="AlphaFoldDB" id="A9AX54"/>
<reference evidence="1 2" key="1">
    <citation type="journal article" date="2011" name="Stand. Genomic Sci.">
        <title>Complete genome sequence of the filamentous gliding predatory bacterium Herpetosiphon aurantiacus type strain (114-95(T)).</title>
        <authorList>
            <person name="Kiss H."/>
            <person name="Nett M."/>
            <person name="Domin N."/>
            <person name="Martin K."/>
            <person name="Maresca J.A."/>
            <person name="Copeland A."/>
            <person name="Lapidus A."/>
            <person name="Lucas S."/>
            <person name="Berry K.W."/>
            <person name="Glavina Del Rio T."/>
            <person name="Dalin E."/>
            <person name="Tice H."/>
            <person name="Pitluck S."/>
            <person name="Richardson P."/>
            <person name="Bruce D."/>
            <person name="Goodwin L."/>
            <person name="Han C."/>
            <person name="Detter J.C."/>
            <person name="Schmutz J."/>
            <person name="Brettin T."/>
            <person name="Land M."/>
            <person name="Hauser L."/>
            <person name="Kyrpides N.C."/>
            <person name="Ivanova N."/>
            <person name="Goker M."/>
            <person name="Woyke T."/>
            <person name="Klenk H.P."/>
            <person name="Bryant D.A."/>
        </authorList>
    </citation>
    <scope>NUCLEOTIDE SEQUENCE [LARGE SCALE GENOMIC DNA]</scope>
    <source>
        <strain evidence="2">ATCC 23779 / DSM 785 / 114-95</strain>
    </source>
</reference>
<dbReference type="KEGG" id="hau:Haur_2222"/>
<dbReference type="EMBL" id="CP000875">
    <property type="protein sequence ID" value="ABX04862.1"/>
    <property type="molecule type" value="Genomic_DNA"/>
</dbReference>
<dbReference type="BioCyc" id="HAUR316274:GHYA-2250-MONOMER"/>
<keyword evidence="2" id="KW-1185">Reference proteome</keyword>
<dbReference type="InParanoid" id="A9AX54"/>
<gene>
    <name evidence="1" type="ordered locus">Haur_2222</name>
</gene>
<accession>A9AX54</accession>
<evidence type="ECO:0000313" key="1">
    <source>
        <dbReference type="EMBL" id="ABX04862.1"/>
    </source>
</evidence>